<feature type="domain" description="RRM" evidence="8">
    <location>
        <begin position="110"/>
        <end position="195"/>
    </location>
</feature>
<dbReference type="InterPro" id="IPR034393">
    <property type="entry name" value="TatSF1-like"/>
</dbReference>
<name>A0A151XEC8_9HYME</name>
<evidence type="ECO:0000313" key="9">
    <source>
        <dbReference type="EMBL" id="KYQ58608.1"/>
    </source>
</evidence>
<proteinExistence type="inferred from homology"/>
<evidence type="ECO:0000259" key="8">
    <source>
        <dbReference type="PROSITE" id="PS50102"/>
    </source>
</evidence>
<dbReference type="InterPro" id="IPR000504">
    <property type="entry name" value="RRM_dom"/>
</dbReference>
<keyword evidence="10" id="KW-1185">Reference proteome</keyword>
<evidence type="ECO:0000256" key="1">
    <source>
        <dbReference type="ARBA" id="ARBA00007747"/>
    </source>
</evidence>
<dbReference type="Pfam" id="PF00076">
    <property type="entry name" value="RRM_1"/>
    <property type="match status" value="1"/>
</dbReference>
<organism evidence="9 10">
    <name type="scientific">Mycetomoellerius zeteki</name>
    <dbReference type="NCBI Taxonomy" id="64791"/>
    <lineage>
        <taxon>Eukaryota</taxon>
        <taxon>Metazoa</taxon>
        <taxon>Ecdysozoa</taxon>
        <taxon>Arthropoda</taxon>
        <taxon>Hexapoda</taxon>
        <taxon>Insecta</taxon>
        <taxon>Pterygota</taxon>
        <taxon>Neoptera</taxon>
        <taxon>Endopterygota</taxon>
        <taxon>Hymenoptera</taxon>
        <taxon>Apocrita</taxon>
        <taxon>Aculeata</taxon>
        <taxon>Formicoidea</taxon>
        <taxon>Formicidae</taxon>
        <taxon>Myrmicinae</taxon>
        <taxon>Mycetomoellerius</taxon>
    </lineage>
</organism>
<keyword evidence="2" id="KW-0507">mRNA processing</keyword>
<dbReference type="FunFam" id="3.30.70.330:FF:000105">
    <property type="entry name" value="HIV Tat-specific factor 1 homolog"/>
    <property type="match status" value="1"/>
</dbReference>
<dbReference type="Gene3D" id="3.30.70.330">
    <property type="match status" value="1"/>
</dbReference>
<dbReference type="GO" id="GO:0005684">
    <property type="term" value="C:U2-type spliceosomal complex"/>
    <property type="evidence" value="ECO:0007669"/>
    <property type="project" value="TreeGrafter"/>
</dbReference>
<dbReference type="PANTHER" id="PTHR15608:SF0">
    <property type="entry name" value="HIV TAT-SPECIFIC FACTOR 1"/>
    <property type="match status" value="1"/>
</dbReference>
<reference evidence="9 10" key="1">
    <citation type="submission" date="2015-09" db="EMBL/GenBank/DDBJ databases">
        <title>Trachymyrmex zeteki WGS genome.</title>
        <authorList>
            <person name="Nygaard S."/>
            <person name="Hu H."/>
            <person name="Boomsma J."/>
            <person name="Zhang G."/>
        </authorList>
    </citation>
    <scope>NUCLEOTIDE SEQUENCE [LARGE SCALE GENOMIC DNA]</scope>
    <source>
        <strain evidence="9">Tzet28-1</strain>
        <tissue evidence="9">Whole body</tissue>
    </source>
</reference>
<dbReference type="InterPro" id="IPR035979">
    <property type="entry name" value="RBD_domain_sf"/>
</dbReference>
<evidence type="ECO:0000256" key="4">
    <source>
        <dbReference type="ARBA" id="ARBA00022884"/>
    </source>
</evidence>
<comment type="similarity">
    <text evidence="1">Belongs to the HTATSF1 family.</text>
</comment>
<evidence type="ECO:0000256" key="2">
    <source>
        <dbReference type="ARBA" id="ARBA00022664"/>
    </source>
</evidence>
<keyword evidence="3" id="KW-0677">Repeat</keyword>
<dbReference type="GO" id="GO:0003723">
    <property type="term" value="F:RNA binding"/>
    <property type="evidence" value="ECO:0007669"/>
    <property type="project" value="UniProtKB-UniRule"/>
</dbReference>
<evidence type="ECO:0000256" key="7">
    <source>
        <dbReference type="SAM" id="MobiDB-lite"/>
    </source>
</evidence>
<evidence type="ECO:0000256" key="5">
    <source>
        <dbReference type="ARBA" id="ARBA00023187"/>
    </source>
</evidence>
<dbReference type="SUPFAM" id="SSF54928">
    <property type="entry name" value="RNA-binding domain, RBD"/>
    <property type="match status" value="1"/>
</dbReference>
<dbReference type="PROSITE" id="PS50102">
    <property type="entry name" value="RRM"/>
    <property type="match status" value="1"/>
</dbReference>
<evidence type="ECO:0000256" key="3">
    <source>
        <dbReference type="ARBA" id="ARBA00022737"/>
    </source>
</evidence>
<dbReference type="AlphaFoldDB" id="A0A151XEC8"/>
<evidence type="ECO:0000256" key="6">
    <source>
        <dbReference type="PROSITE-ProRule" id="PRU00176"/>
    </source>
</evidence>
<dbReference type="GO" id="GO:0000398">
    <property type="term" value="P:mRNA splicing, via spliceosome"/>
    <property type="evidence" value="ECO:0007669"/>
    <property type="project" value="UniProtKB-ARBA"/>
</dbReference>
<keyword evidence="4 6" id="KW-0694">RNA-binding</keyword>
<sequence>MGMMLRTTTMTAIHLCIPDALKGTAGMLQFAELQFGVESVDLALKILDGSQIRGKTLSVQRAKFQMKGEYDPALKPKKKKKDKERQKKMQEKLFDWRPERMRGEPLKCERVVIIKNLFTPEDFDKEVQLLLEYQQDIRSECLKCGDVRKVIIYDRHPEGVAQVTFREPTEAQACVQLLNGRWFSQRKISAEIWDGKTKYKITETDAEIEARIKKWDKYLEQEDEEKEKKKQEMTSSSEEQKTSQ</sequence>
<dbReference type="Proteomes" id="UP000075809">
    <property type="component" value="Unassembled WGS sequence"/>
</dbReference>
<evidence type="ECO:0000313" key="10">
    <source>
        <dbReference type="Proteomes" id="UP000075809"/>
    </source>
</evidence>
<dbReference type="EMBL" id="KQ982254">
    <property type="protein sequence ID" value="KYQ58608.1"/>
    <property type="molecule type" value="Genomic_DNA"/>
</dbReference>
<keyword evidence="5" id="KW-0508">mRNA splicing</keyword>
<feature type="region of interest" description="Disordered" evidence="7">
    <location>
        <begin position="223"/>
        <end position="244"/>
    </location>
</feature>
<dbReference type="PANTHER" id="PTHR15608">
    <property type="entry name" value="SPLICING FACTOR U2AF-ASSOCIATED PROTEIN 2"/>
    <property type="match status" value="1"/>
</dbReference>
<protein>
    <submittedName>
        <fullName evidence="9">HIV Tat-specific factor 1</fullName>
    </submittedName>
</protein>
<dbReference type="CDD" id="cd12282">
    <property type="entry name" value="RRM2_TatSF1_like"/>
    <property type="match status" value="1"/>
</dbReference>
<dbReference type="STRING" id="64791.A0A151XEC8"/>
<gene>
    <name evidence="9" type="ORF">ALC60_02253</name>
</gene>
<accession>A0A151XEC8</accession>
<dbReference type="InterPro" id="IPR012677">
    <property type="entry name" value="Nucleotide-bd_a/b_plait_sf"/>
</dbReference>
<dbReference type="GO" id="GO:0005686">
    <property type="term" value="C:U2 snRNP"/>
    <property type="evidence" value="ECO:0007669"/>
    <property type="project" value="TreeGrafter"/>
</dbReference>